<dbReference type="GO" id="GO:0003700">
    <property type="term" value="F:DNA-binding transcription factor activity"/>
    <property type="evidence" value="ECO:0007669"/>
    <property type="project" value="InterPro"/>
</dbReference>
<dbReference type="EMBL" id="JAIWYP010000005">
    <property type="protein sequence ID" value="KAH3823149.1"/>
    <property type="molecule type" value="Genomic_DNA"/>
</dbReference>
<keyword evidence="2" id="KW-1185">Reference proteome</keyword>
<dbReference type="PANTHER" id="PTHR47456:SF1">
    <property type="entry name" value="PHD-TYPE DOMAIN-CONTAINING PROTEIN"/>
    <property type="match status" value="1"/>
</dbReference>
<dbReference type="PANTHER" id="PTHR47456">
    <property type="entry name" value="PHD-TYPE DOMAIN-CONTAINING PROTEIN"/>
    <property type="match status" value="1"/>
</dbReference>
<comment type="caution">
    <text evidence="1">The sequence shown here is derived from an EMBL/GenBank/DDBJ whole genome shotgun (WGS) entry which is preliminary data.</text>
</comment>
<sequence length="468" mass="53923">MEAVVFDSLEKANEYIREEEIRHNAKYIVKYSKTMDPNKHIDLKTVQIHFEDLTTDFKEQYTGVPFINLGMQWKVCEYGYALMKKEKLKNDEQRIRKRSVESKKRGCKAMVKIKMRVFLPRFKVENGSYKRSFRDKAVKLLREAEMQPEDKLLKVSLIFSGEHCDHSQSLSKDMADTTFVSEITDRDVKSDGTGVSEPMDEEQKQMVLLRWRERRELQLKKLFDYIDKDPKELKAGEEDVNRLLVTHGLGEHCNLFSEHNILYTYQLVNLTETQISSWGIGQEVVNMIMKLIGEIAKRKVVIKDETSDDLTSGDDEEDEIAEINDVLEDNDMNGLKLDTAENIKEPSPKRAKVVSTITQDTVKSKTKSTGVEPLPQTLVNTDQFPSHCNPALGITQSTIYTENVVINHSKTIPGFQEVTKHTYKHVCRIDVTLDSMETYIQPVPTFRPKPPKKKQPLKQEINGNVCNV</sequence>
<dbReference type="Proteomes" id="UP000828390">
    <property type="component" value="Unassembled WGS sequence"/>
</dbReference>
<evidence type="ECO:0000313" key="1">
    <source>
        <dbReference type="EMBL" id="KAH3823149.1"/>
    </source>
</evidence>
<protein>
    <submittedName>
        <fullName evidence="1">Uncharacterized protein</fullName>
    </submittedName>
</protein>
<dbReference type="Pfam" id="PF15299">
    <property type="entry name" value="ALS2CR8"/>
    <property type="match status" value="1"/>
</dbReference>
<organism evidence="1 2">
    <name type="scientific">Dreissena polymorpha</name>
    <name type="common">Zebra mussel</name>
    <name type="synonym">Mytilus polymorpha</name>
    <dbReference type="NCBI Taxonomy" id="45954"/>
    <lineage>
        <taxon>Eukaryota</taxon>
        <taxon>Metazoa</taxon>
        <taxon>Spiralia</taxon>
        <taxon>Lophotrochozoa</taxon>
        <taxon>Mollusca</taxon>
        <taxon>Bivalvia</taxon>
        <taxon>Autobranchia</taxon>
        <taxon>Heteroconchia</taxon>
        <taxon>Euheterodonta</taxon>
        <taxon>Imparidentia</taxon>
        <taxon>Neoheterodontei</taxon>
        <taxon>Myida</taxon>
        <taxon>Dreissenoidea</taxon>
        <taxon>Dreissenidae</taxon>
        <taxon>Dreissena</taxon>
    </lineage>
</organism>
<name>A0A9D4GTI8_DREPO</name>
<accession>A0A9D4GTI8</accession>
<proteinExistence type="predicted"/>
<gene>
    <name evidence="1" type="ORF">DPMN_124948</name>
</gene>
<reference evidence="1" key="2">
    <citation type="submission" date="2020-11" db="EMBL/GenBank/DDBJ databases">
        <authorList>
            <person name="McCartney M.A."/>
            <person name="Auch B."/>
            <person name="Kono T."/>
            <person name="Mallez S."/>
            <person name="Becker A."/>
            <person name="Gohl D.M."/>
            <person name="Silverstein K.A.T."/>
            <person name="Koren S."/>
            <person name="Bechman K.B."/>
            <person name="Herman A."/>
            <person name="Abrahante J.E."/>
            <person name="Garbe J."/>
        </authorList>
    </citation>
    <scope>NUCLEOTIDE SEQUENCE</scope>
    <source>
        <strain evidence="1">Duluth1</strain>
        <tissue evidence="1">Whole animal</tissue>
    </source>
</reference>
<dbReference type="InterPro" id="IPR029309">
    <property type="entry name" value="CaRF"/>
</dbReference>
<evidence type="ECO:0000313" key="2">
    <source>
        <dbReference type="Proteomes" id="UP000828390"/>
    </source>
</evidence>
<dbReference type="AlphaFoldDB" id="A0A9D4GTI8"/>
<reference evidence="1" key="1">
    <citation type="journal article" date="2019" name="bioRxiv">
        <title>The Genome of the Zebra Mussel, Dreissena polymorpha: A Resource for Invasive Species Research.</title>
        <authorList>
            <person name="McCartney M.A."/>
            <person name="Auch B."/>
            <person name="Kono T."/>
            <person name="Mallez S."/>
            <person name="Zhang Y."/>
            <person name="Obille A."/>
            <person name="Becker A."/>
            <person name="Abrahante J.E."/>
            <person name="Garbe J."/>
            <person name="Badalamenti J.P."/>
            <person name="Herman A."/>
            <person name="Mangelson H."/>
            <person name="Liachko I."/>
            <person name="Sullivan S."/>
            <person name="Sone E.D."/>
            <person name="Koren S."/>
            <person name="Silverstein K.A.T."/>
            <person name="Beckman K.B."/>
            <person name="Gohl D.M."/>
        </authorList>
    </citation>
    <scope>NUCLEOTIDE SEQUENCE</scope>
    <source>
        <strain evidence="1">Duluth1</strain>
        <tissue evidence="1">Whole animal</tissue>
    </source>
</reference>